<dbReference type="SUPFAM" id="SSF140996">
    <property type="entry name" value="Hermes dimerisation domain"/>
    <property type="match status" value="1"/>
</dbReference>
<dbReference type="SMART" id="SM00614">
    <property type="entry name" value="ZnF_BED"/>
    <property type="match status" value="1"/>
</dbReference>
<keyword evidence="8" id="KW-0539">Nucleus</keyword>
<keyword evidence="3 9" id="KW-0863">Zinc-finger</keyword>
<dbReference type="AlphaFoldDB" id="A0A6G0XKH7"/>
<feature type="compositionally biased region" description="Polar residues" evidence="10">
    <location>
        <begin position="75"/>
        <end position="98"/>
    </location>
</feature>
<feature type="domain" description="BED-type" evidence="11">
    <location>
        <begin position="5"/>
        <end position="56"/>
    </location>
</feature>
<dbReference type="InterPro" id="IPR052035">
    <property type="entry name" value="ZnF_BED_domain_contain"/>
</dbReference>
<protein>
    <submittedName>
        <fullName evidence="12">Zinc finger BED domain-containing protein 4-like</fullName>
    </submittedName>
</protein>
<evidence type="ECO:0000256" key="7">
    <source>
        <dbReference type="ARBA" id="ARBA00023163"/>
    </source>
</evidence>
<dbReference type="PROSITE" id="PS50808">
    <property type="entry name" value="ZF_BED"/>
    <property type="match status" value="1"/>
</dbReference>
<sequence>MCEMPKRSKIWNYFTKVDKSKGMCNKCKKRFESKGGNTSNLISHLRAQHPNIHLEFTNLKAFIENDKTDEDDNQQSHSQSETDSQSFTSTSENILSSTPDSANLIQTKITSKYKKLDKQTSERYTNAIAYWIATDMQPYCTVSKIGFKHLMSVLCPGYEVPSRKVFSDNKIPALYYEVKCRIRHELSSVQFLAMTFDCWTSNAQHPYIGITVHFIDYDWNLQTYCLTCTSLDVDHTAYNIRDIIECTLEDWGIHVANIYGATTDNGTNVIKAVELMRINHVSCFGHTLNNGVMSSMSLKPVEILISKVSKLRYKFHYSAKLRRLLKESQQTHSLPQTVMPASCVTRWWTTLPSLQFIRDQQQALFDVLYTLKSNSLKYLPNCKEQRLVCILCNLYEPLKSLGEHMSSEQVATASSIWPIYLKLQETILKINGDSRYTCDLSQEHAEHSEPLFPTQSTQCALSTGEITGYLNNGNANEMNSSDDEYSYYVNENDTSVDKMLNHLENHLKSAINTPFSKRYEITQTRQFLQKITFLDPRYRSNYIKFSEKDAIISLVKNEMDEIGHQVSVQEHHKNTTIGGLAEFLGNLSNTQETSTLQDLNQIELEKYLSLPSVGLNCNPLQWWRMFCPEFPTLSKLAKKYLYIQATSVPCERVFSCASNVISDHRSSLSPEHAEELIF</sequence>
<keyword evidence="2" id="KW-0479">Metal-binding</keyword>
<dbReference type="GO" id="GO:0003677">
    <property type="term" value="F:DNA binding"/>
    <property type="evidence" value="ECO:0007669"/>
    <property type="project" value="UniProtKB-KW"/>
</dbReference>
<dbReference type="SUPFAM" id="SSF57667">
    <property type="entry name" value="beta-beta-alpha zinc fingers"/>
    <property type="match status" value="1"/>
</dbReference>
<dbReference type="Proteomes" id="UP000478052">
    <property type="component" value="Unassembled WGS sequence"/>
</dbReference>
<dbReference type="InterPro" id="IPR008906">
    <property type="entry name" value="HATC_C_dom"/>
</dbReference>
<dbReference type="InterPro" id="IPR012337">
    <property type="entry name" value="RNaseH-like_sf"/>
</dbReference>
<evidence type="ECO:0000256" key="6">
    <source>
        <dbReference type="ARBA" id="ARBA00023125"/>
    </source>
</evidence>
<evidence type="ECO:0000256" key="5">
    <source>
        <dbReference type="ARBA" id="ARBA00023015"/>
    </source>
</evidence>
<reference evidence="12 13" key="1">
    <citation type="submission" date="2019-08" db="EMBL/GenBank/DDBJ databases">
        <title>Whole genome of Aphis craccivora.</title>
        <authorList>
            <person name="Voronova N.V."/>
            <person name="Shulinski R.S."/>
            <person name="Bandarenka Y.V."/>
            <person name="Zhorov D.G."/>
            <person name="Warner D."/>
        </authorList>
    </citation>
    <scope>NUCLEOTIDE SEQUENCE [LARGE SCALE GENOMIC DNA]</scope>
    <source>
        <strain evidence="12">180601</strain>
        <tissue evidence="12">Whole Body</tissue>
    </source>
</reference>
<dbReference type="SUPFAM" id="SSF53098">
    <property type="entry name" value="Ribonuclease H-like"/>
    <property type="match status" value="1"/>
</dbReference>
<evidence type="ECO:0000256" key="1">
    <source>
        <dbReference type="ARBA" id="ARBA00004123"/>
    </source>
</evidence>
<dbReference type="GO" id="GO:0008270">
    <property type="term" value="F:zinc ion binding"/>
    <property type="evidence" value="ECO:0007669"/>
    <property type="project" value="UniProtKB-KW"/>
</dbReference>
<organism evidence="12 13">
    <name type="scientific">Aphis craccivora</name>
    <name type="common">Cowpea aphid</name>
    <dbReference type="NCBI Taxonomy" id="307492"/>
    <lineage>
        <taxon>Eukaryota</taxon>
        <taxon>Metazoa</taxon>
        <taxon>Ecdysozoa</taxon>
        <taxon>Arthropoda</taxon>
        <taxon>Hexapoda</taxon>
        <taxon>Insecta</taxon>
        <taxon>Pterygota</taxon>
        <taxon>Neoptera</taxon>
        <taxon>Paraneoptera</taxon>
        <taxon>Hemiptera</taxon>
        <taxon>Sternorrhyncha</taxon>
        <taxon>Aphidomorpha</taxon>
        <taxon>Aphidoidea</taxon>
        <taxon>Aphididae</taxon>
        <taxon>Aphidini</taxon>
        <taxon>Aphis</taxon>
        <taxon>Aphis</taxon>
    </lineage>
</organism>
<dbReference type="PANTHER" id="PTHR46481">
    <property type="entry name" value="ZINC FINGER BED DOMAIN-CONTAINING PROTEIN 4"/>
    <property type="match status" value="1"/>
</dbReference>
<dbReference type="GO" id="GO:0046983">
    <property type="term" value="F:protein dimerization activity"/>
    <property type="evidence" value="ECO:0007669"/>
    <property type="project" value="InterPro"/>
</dbReference>
<dbReference type="EMBL" id="VUJU01007754">
    <property type="protein sequence ID" value="KAF0740844.1"/>
    <property type="molecule type" value="Genomic_DNA"/>
</dbReference>
<evidence type="ECO:0000256" key="4">
    <source>
        <dbReference type="ARBA" id="ARBA00022833"/>
    </source>
</evidence>
<keyword evidence="5" id="KW-0805">Transcription regulation</keyword>
<evidence type="ECO:0000313" key="12">
    <source>
        <dbReference type="EMBL" id="KAF0740844.1"/>
    </source>
</evidence>
<dbReference type="GO" id="GO:0005634">
    <property type="term" value="C:nucleus"/>
    <property type="evidence" value="ECO:0007669"/>
    <property type="project" value="UniProtKB-SubCell"/>
</dbReference>
<dbReference type="OrthoDB" id="6613927at2759"/>
<accession>A0A6G0XKH7</accession>
<dbReference type="InterPro" id="IPR003656">
    <property type="entry name" value="Znf_BED"/>
</dbReference>
<evidence type="ECO:0000256" key="3">
    <source>
        <dbReference type="ARBA" id="ARBA00022771"/>
    </source>
</evidence>
<proteinExistence type="predicted"/>
<dbReference type="Pfam" id="PF05699">
    <property type="entry name" value="Dimer_Tnp_hAT"/>
    <property type="match status" value="1"/>
</dbReference>
<name>A0A6G0XKH7_APHCR</name>
<evidence type="ECO:0000256" key="2">
    <source>
        <dbReference type="ARBA" id="ARBA00022723"/>
    </source>
</evidence>
<evidence type="ECO:0000313" key="13">
    <source>
        <dbReference type="Proteomes" id="UP000478052"/>
    </source>
</evidence>
<gene>
    <name evidence="12" type="ORF">FWK35_00032167</name>
</gene>
<keyword evidence="6" id="KW-0238">DNA-binding</keyword>
<feature type="region of interest" description="Disordered" evidence="10">
    <location>
        <begin position="68"/>
        <end position="98"/>
    </location>
</feature>
<dbReference type="PANTHER" id="PTHR46481:SF9">
    <property type="entry name" value="ZINC FINGER BED DOMAIN-CONTAINING PROTEIN 1-LIKE"/>
    <property type="match status" value="1"/>
</dbReference>
<evidence type="ECO:0000256" key="8">
    <source>
        <dbReference type="ARBA" id="ARBA00023242"/>
    </source>
</evidence>
<evidence type="ECO:0000259" key="11">
    <source>
        <dbReference type="PROSITE" id="PS50808"/>
    </source>
</evidence>
<evidence type="ECO:0000256" key="10">
    <source>
        <dbReference type="SAM" id="MobiDB-lite"/>
    </source>
</evidence>
<comment type="subcellular location">
    <subcellularLocation>
        <location evidence="1">Nucleus</location>
    </subcellularLocation>
</comment>
<evidence type="ECO:0000256" key="9">
    <source>
        <dbReference type="PROSITE-ProRule" id="PRU00027"/>
    </source>
</evidence>
<keyword evidence="13" id="KW-1185">Reference proteome</keyword>
<dbReference type="InterPro" id="IPR036236">
    <property type="entry name" value="Znf_C2H2_sf"/>
</dbReference>
<keyword evidence="7" id="KW-0804">Transcription</keyword>
<keyword evidence="4" id="KW-0862">Zinc</keyword>
<dbReference type="Pfam" id="PF02892">
    <property type="entry name" value="zf-BED"/>
    <property type="match status" value="1"/>
</dbReference>
<comment type="caution">
    <text evidence="12">The sequence shown here is derived from an EMBL/GenBank/DDBJ whole genome shotgun (WGS) entry which is preliminary data.</text>
</comment>